<evidence type="ECO:0008006" key="8">
    <source>
        <dbReference type="Google" id="ProtNLM"/>
    </source>
</evidence>
<reference evidence="6 7" key="2">
    <citation type="submission" date="2014-05" db="EMBL/GenBank/DDBJ databases">
        <title>Genome sequence of the 3-chlorobenzoate degrading bacterium Pseudomonas knackmussii B13 shows multiple evidence for horizontal gene transfer.</title>
        <authorList>
            <person name="Miyazaki R."/>
            <person name="Bertelli C."/>
            <person name="Falquet L."/>
            <person name="Robinson-Rechavi M."/>
            <person name="Gharib W."/>
            <person name="Roy S."/>
            <person name="Van der Meer J.R."/>
        </authorList>
    </citation>
    <scope>NUCLEOTIDE SEQUENCE [LARGE SCALE GENOMIC DNA]</scope>
    <source>
        <strain evidence="6 7">B13</strain>
    </source>
</reference>
<gene>
    <name evidence="6" type="ORF">PKB_5796</name>
</gene>
<evidence type="ECO:0000313" key="6">
    <source>
        <dbReference type="EMBL" id="CDF87101.1"/>
    </source>
</evidence>
<dbReference type="InterPro" id="IPR011765">
    <property type="entry name" value="Pept_M16_N"/>
</dbReference>
<feature type="signal peptide" evidence="3">
    <location>
        <begin position="1"/>
        <end position="19"/>
    </location>
</feature>
<feature type="domain" description="Peptidase M16 C-terminal" evidence="5">
    <location>
        <begin position="191"/>
        <end position="360"/>
    </location>
</feature>
<evidence type="ECO:0000256" key="2">
    <source>
        <dbReference type="SAM" id="Phobius"/>
    </source>
</evidence>
<dbReference type="KEGG" id="pkc:PKB_5796"/>
<dbReference type="OrthoDB" id="9811314at2"/>
<dbReference type="GO" id="GO:0046872">
    <property type="term" value="F:metal ion binding"/>
    <property type="evidence" value="ECO:0007669"/>
    <property type="project" value="InterPro"/>
</dbReference>
<feature type="domain" description="Peptidase M16 N-terminal" evidence="4">
    <location>
        <begin position="42"/>
        <end position="149"/>
    </location>
</feature>
<proteinExistence type="inferred from homology"/>
<dbReference type="PANTHER" id="PTHR11851:SF49">
    <property type="entry name" value="MITOCHONDRIAL-PROCESSING PEPTIDASE SUBUNIT ALPHA"/>
    <property type="match status" value="1"/>
</dbReference>
<dbReference type="Pfam" id="PF00675">
    <property type="entry name" value="Peptidase_M16"/>
    <property type="match status" value="1"/>
</dbReference>
<sequence length="463" mass="51413">MRWLFVPLFLLLLLSRAGADPRAAVEGYQLQNGMGVLFKPTSQSGSVSIRLVVGVGFSDFSCQDRQLPHLMEHLFFSGLNGGDEADLEARMQALGGQWNAYTSEGDTTFVIEAPAATQRQVLDLLLEVLTRTRLDTAKIAATKQVLVREDGGHYSHLQRFLDHQNTSRPGQEQLAVELGLACTERPEVAQLTQAQLEKLRSDWYVPSNMTLIVVGDLDPRLPAYLNRTFGSLPDHTTPERRELPSMKGPAAAMRTLNTGLFGEGAVVHWIYPEPEEADGAALDLLQAYLSDLLYSELRVHHGLSYGPWSERAAYANQGFLSLNADIAREDQDATVQAMRQLLDNIREHGLDPARFARIQRVARAQLAWSTPSNASLADYYWGALGDYDGERFPNEDRRLAQVSLQQANAAARELFKGDGYLRIERPLLDDDMVYPLGAAAALLLLAPLGFALLRVRRRDDKTA</sequence>
<dbReference type="AlphaFoldDB" id="A0A024HQE8"/>
<evidence type="ECO:0000259" key="5">
    <source>
        <dbReference type="Pfam" id="PF05193"/>
    </source>
</evidence>
<keyword evidence="7" id="KW-1185">Reference proteome</keyword>
<feature type="chain" id="PRO_5001533579" description="Insulinase family protein" evidence="3">
    <location>
        <begin position="20"/>
        <end position="463"/>
    </location>
</feature>
<evidence type="ECO:0000256" key="1">
    <source>
        <dbReference type="ARBA" id="ARBA00007261"/>
    </source>
</evidence>
<feature type="transmembrane region" description="Helical" evidence="2">
    <location>
        <begin position="432"/>
        <end position="453"/>
    </location>
</feature>
<accession>A0A024HQE8</accession>
<dbReference type="HOGENOM" id="CLU_592957_0_0_6"/>
<evidence type="ECO:0000259" key="4">
    <source>
        <dbReference type="Pfam" id="PF00675"/>
    </source>
</evidence>
<protein>
    <recommendedName>
        <fullName evidence="8">Insulinase family protein</fullName>
    </recommendedName>
</protein>
<evidence type="ECO:0000313" key="7">
    <source>
        <dbReference type="Proteomes" id="UP000025241"/>
    </source>
</evidence>
<comment type="similarity">
    <text evidence="1">Belongs to the peptidase M16 family.</text>
</comment>
<dbReference type="Proteomes" id="UP000025241">
    <property type="component" value="Chromosome I"/>
</dbReference>
<name>A0A024HQE8_PSEKB</name>
<dbReference type="EMBL" id="HG322950">
    <property type="protein sequence ID" value="CDF87101.1"/>
    <property type="molecule type" value="Genomic_DNA"/>
</dbReference>
<dbReference type="Gene3D" id="3.30.830.10">
    <property type="entry name" value="Metalloenzyme, LuxS/M16 peptidase-like"/>
    <property type="match status" value="2"/>
</dbReference>
<dbReference type="InterPro" id="IPR050361">
    <property type="entry name" value="MPP/UQCRC_Complex"/>
</dbReference>
<evidence type="ECO:0000256" key="3">
    <source>
        <dbReference type="SAM" id="SignalP"/>
    </source>
</evidence>
<keyword evidence="2" id="KW-0812">Transmembrane</keyword>
<keyword evidence="2" id="KW-1133">Transmembrane helix</keyword>
<organism evidence="6 7">
    <name type="scientific">Pseudomonas knackmussii (strain DSM 6978 / CCUG 54928 / LMG 23759 / B13)</name>
    <dbReference type="NCBI Taxonomy" id="1301098"/>
    <lineage>
        <taxon>Bacteria</taxon>
        <taxon>Pseudomonadati</taxon>
        <taxon>Pseudomonadota</taxon>
        <taxon>Gammaproteobacteria</taxon>
        <taxon>Pseudomonadales</taxon>
        <taxon>Pseudomonadaceae</taxon>
        <taxon>Pseudomonas</taxon>
    </lineage>
</organism>
<dbReference type="InterPro" id="IPR011249">
    <property type="entry name" value="Metalloenz_LuxS/M16"/>
</dbReference>
<dbReference type="PATRIC" id="fig|1301098.3.peg.5774"/>
<dbReference type="eggNOG" id="COG0612">
    <property type="taxonomic scope" value="Bacteria"/>
</dbReference>
<keyword evidence="2" id="KW-0472">Membrane</keyword>
<dbReference type="SUPFAM" id="SSF63411">
    <property type="entry name" value="LuxS/MPP-like metallohydrolase"/>
    <property type="match status" value="2"/>
</dbReference>
<keyword evidence="3" id="KW-0732">Signal</keyword>
<dbReference type="RefSeq" id="WP_043257886.1">
    <property type="nucleotide sequence ID" value="NZ_HG322950.1"/>
</dbReference>
<dbReference type="STRING" id="1301098.PKB_5796"/>
<dbReference type="Pfam" id="PF05193">
    <property type="entry name" value="Peptidase_M16_C"/>
    <property type="match status" value="1"/>
</dbReference>
<reference evidence="6 7" key="1">
    <citation type="submission" date="2013-03" db="EMBL/GenBank/DDBJ databases">
        <authorList>
            <person name="Linke B."/>
        </authorList>
    </citation>
    <scope>NUCLEOTIDE SEQUENCE [LARGE SCALE GENOMIC DNA]</scope>
    <source>
        <strain evidence="6 7">B13</strain>
    </source>
</reference>
<dbReference type="InterPro" id="IPR007863">
    <property type="entry name" value="Peptidase_M16_C"/>
</dbReference>
<dbReference type="PANTHER" id="PTHR11851">
    <property type="entry name" value="METALLOPROTEASE"/>
    <property type="match status" value="1"/>
</dbReference>